<accession>A0A2P5FAC2</accession>
<dbReference type="GO" id="GO:0043531">
    <property type="term" value="F:ADP binding"/>
    <property type="evidence" value="ECO:0007669"/>
    <property type="project" value="InterPro"/>
</dbReference>
<evidence type="ECO:0000256" key="2">
    <source>
        <dbReference type="ARBA" id="ARBA00022741"/>
    </source>
</evidence>
<dbReference type="InterPro" id="IPR002182">
    <property type="entry name" value="NB-ARC"/>
</dbReference>
<dbReference type="FunFam" id="3.40.50.300:FF:001091">
    <property type="entry name" value="Probable disease resistance protein At1g61300"/>
    <property type="match status" value="1"/>
</dbReference>
<feature type="domain" description="Disease resistance N-terminal" evidence="5">
    <location>
        <begin position="5"/>
        <end position="88"/>
    </location>
</feature>
<keyword evidence="2" id="KW-0547">Nucleotide-binding</keyword>
<evidence type="ECO:0000313" key="8">
    <source>
        <dbReference type="EMBL" id="PON94740.1"/>
    </source>
</evidence>
<dbReference type="SUPFAM" id="SSF52058">
    <property type="entry name" value="L domain-like"/>
    <property type="match status" value="1"/>
</dbReference>
<keyword evidence="3" id="KW-0611">Plant defense</keyword>
<evidence type="ECO:0000259" key="6">
    <source>
        <dbReference type="Pfam" id="PF23559"/>
    </source>
</evidence>
<dbReference type="Gene3D" id="1.10.10.10">
    <property type="entry name" value="Winged helix-like DNA-binding domain superfamily/Winged helix DNA-binding domain"/>
    <property type="match status" value="1"/>
</dbReference>
<dbReference type="PANTHER" id="PTHR23155">
    <property type="entry name" value="DISEASE RESISTANCE PROTEIN RP"/>
    <property type="match status" value="1"/>
</dbReference>
<dbReference type="InParanoid" id="A0A2P5FAC2"/>
<name>A0A2P5FAC2_TREOI</name>
<evidence type="ECO:0000256" key="3">
    <source>
        <dbReference type="ARBA" id="ARBA00022821"/>
    </source>
</evidence>
<evidence type="ECO:0000259" key="4">
    <source>
        <dbReference type="Pfam" id="PF00931"/>
    </source>
</evidence>
<dbReference type="Pfam" id="PF00931">
    <property type="entry name" value="NB-ARC"/>
    <property type="match status" value="1"/>
</dbReference>
<dbReference type="InterPro" id="IPR027417">
    <property type="entry name" value="P-loop_NTPase"/>
</dbReference>
<dbReference type="InterPro" id="IPR036388">
    <property type="entry name" value="WH-like_DNA-bd_sf"/>
</dbReference>
<dbReference type="Pfam" id="PF18052">
    <property type="entry name" value="Rx_N"/>
    <property type="match status" value="1"/>
</dbReference>
<dbReference type="InterPro" id="IPR055414">
    <property type="entry name" value="LRR_R13L4/SHOC2-like"/>
</dbReference>
<dbReference type="InterPro" id="IPR044974">
    <property type="entry name" value="Disease_R_plants"/>
</dbReference>
<dbReference type="Gene3D" id="3.80.10.10">
    <property type="entry name" value="Ribonuclease Inhibitor"/>
    <property type="match status" value="1"/>
</dbReference>
<dbReference type="OrthoDB" id="690341at2759"/>
<dbReference type="InterPro" id="IPR058922">
    <property type="entry name" value="WHD_DRP"/>
</dbReference>
<comment type="caution">
    <text evidence="8">The sequence shown here is derived from an EMBL/GenBank/DDBJ whole genome shotgun (WGS) entry which is preliminary data.</text>
</comment>
<dbReference type="GO" id="GO:0098542">
    <property type="term" value="P:defense response to other organism"/>
    <property type="evidence" value="ECO:0007669"/>
    <property type="project" value="TreeGrafter"/>
</dbReference>
<keyword evidence="9" id="KW-1185">Reference proteome</keyword>
<dbReference type="Gene3D" id="3.40.50.300">
    <property type="entry name" value="P-loop containing nucleotide triphosphate hydrolases"/>
    <property type="match status" value="1"/>
</dbReference>
<dbReference type="Pfam" id="PF23559">
    <property type="entry name" value="WHD_DRP"/>
    <property type="match status" value="1"/>
</dbReference>
<feature type="domain" description="Disease resistance protein winged helix" evidence="6">
    <location>
        <begin position="439"/>
        <end position="510"/>
    </location>
</feature>
<feature type="domain" description="Disease resistance R13L4/SHOC-2-like LRR" evidence="7">
    <location>
        <begin position="554"/>
        <end position="883"/>
    </location>
</feature>
<dbReference type="InterPro" id="IPR041118">
    <property type="entry name" value="Rx_N"/>
</dbReference>
<gene>
    <name evidence="8" type="ORF">TorRG33x02_095230</name>
</gene>
<proteinExistence type="predicted"/>
<evidence type="ECO:0000313" key="9">
    <source>
        <dbReference type="Proteomes" id="UP000237000"/>
    </source>
</evidence>
<feature type="domain" description="NB-ARC" evidence="4">
    <location>
        <begin position="176"/>
        <end position="354"/>
    </location>
</feature>
<organism evidence="8 9">
    <name type="scientific">Trema orientale</name>
    <name type="common">Charcoal tree</name>
    <name type="synonym">Celtis orientalis</name>
    <dbReference type="NCBI Taxonomy" id="63057"/>
    <lineage>
        <taxon>Eukaryota</taxon>
        <taxon>Viridiplantae</taxon>
        <taxon>Streptophyta</taxon>
        <taxon>Embryophyta</taxon>
        <taxon>Tracheophyta</taxon>
        <taxon>Spermatophyta</taxon>
        <taxon>Magnoliopsida</taxon>
        <taxon>eudicotyledons</taxon>
        <taxon>Gunneridae</taxon>
        <taxon>Pentapetalae</taxon>
        <taxon>rosids</taxon>
        <taxon>fabids</taxon>
        <taxon>Rosales</taxon>
        <taxon>Cannabaceae</taxon>
        <taxon>Trema</taxon>
    </lineage>
</organism>
<evidence type="ECO:0000256" key="1">
    <source>
        <dbReference type="ARBA" id="ARBA00022737"/>
    </source>
</evidence>
<dbReference type="PRINTS" id="PR00364">
    <property type="entry name" value="DISEASERSIST"/>
</dbReference>
<dbReference type="InterPro" id="IPR038005">
    <property type="entry name" value="RX-like_CC"/>
</dbReference>
<dbReference type="Gene3D" id="1.20.5.4130">
    <property type="match status" value="1"/>
</dbReference>
<dbReference type="Proteomes" id="UP000237000">
    <property type="component" value="Unassembled WGS sequence"/>
</dbReference>
<sequence length="954" mass="109626">MAEGAVTFLLNKLASLAENKVQLVIRGDWEEILILRWELEQIRALLRDADVLEESDEELKVWVKQVRDVAHDAEDVVDEFTLLKEHDHGEGFYGSLHMLCHRVKSVKARYRIDSELQGINSRIRSIFASRKRLVHKLDTALIKGSSSSINSGNGWHDRRDDALLLDYTDLVGVDGPKGQLVRWLVDGGSERQVVAVTGMGGMGKTALVKKVYDDLEVKKYFKTRVWIAVSQSFSQEELLRNFIVSLTCALRRSVPEALENMSIDGMKMLMKSLLQKRRYLVVLDDIWNLHEWEALKYALPNNNSGSRVMLTTRKADVAFTAASTEFRGEVYNLMPLSNDESWDLFCRKAFQGDSCPSYLFEICNDILSRCEGLPLAIVALSGVLARKDKRRMDEWDVIRRSLGAEIHGNDKLEDLKRVLFLSFNDLPYYLKSCFLYLSIFPEGPLKRMRMIRLWIAEGFVEAKEGRTLEEVAEDYLNELLNRNLIQPVATMKLDWRVKAYRVHGLLHEIIISKSRDQNFASIVKAQSSIWPERARRLSIHGSFPSMQQNRSACQLRSFFMFGAEELPLRTYFPVGFKLLRVLDMEGTPLKTFPMEVVDLHYLRNLSLRKTKVKIIPRSIGKLKNLETLDLKHTMVTELPLDILKLQSLRHLLVYRFETNVSYAHFNLKSGFKAFSGIGALRSLQQLCFIEADQACSMMMSDLGNLNQLRRLGIIKLRKLDGPALCSSIERMTNLRVLSLTSTAENEELDLQHISSPPRFLERLYLSGRLEELPCWISSLRSMVKLFLKWSSLKDDPLVHLQDLPNLVHLELLQACDGDTLHFRAGKFKKLKLLGLDEFDTLEIVEVGKGAMPCLEKLIIQRCSSLYKVPSGVEHLTQLKVIEFFDMPNELIMKLRPDGNGVDYWKVAHVPEVYSTYWRDGGWDVYSIESFRERETTPPAGTAMRSHRRRTLWKV</sequence>
<dbReference type="SUPFAM" id="SSF52540">
    <property type="entry name" value="P-loop containing nucleoside triphosphate hydrolases"/>
    <property type="match status" value="1"/>
</dbReference>
<protein>
    <submittedName>
        <fullName evidence="8">NB-ARC domain, LRR domain containing protein</fullName>
    </submittedName>
</protein>
<dbReference type="InterPro" id="IPR032675">
    <property type="entry name" value="LRR_dom_sf"/>
</dbReference>
<keyword evidence="1" id="KW-0677">Repeat</keyword>
<dbReference type="Pfam" id="PF23598">
    <property type="entry name" value="LRR_14"/>
    <property type="match status" value="1"/>
</dbReference>
<dbReference type="PANTHER" id="PTHR23155:SF1205">
    <property type="entry name" value="DISEASE RESISTANCE PROTEIN RPM1"/>
    <property type="match status" value="1"/>
</dbReference>
<dbReference type="FunFam" id="1.10.10.10:FF:000322">
    <property type="entry name" value="Probable disease resistance protein At1g63360"/>
    <property type="match status" value="1"/>
</dbReference>
<evidence type="ECO:0000259" key="5">
    <source>
        <dbReference type="Pfam" id="PF18052"/>
    </source>
</evidence>
<dbReference type="EMBL" id="JXTC01000049">
    <property type="protein sequence ID" value="PON94740.1"/>
    <property type="molecule type" value="Genomic_DNA"/>
</dbReference>
<dbReference type="InterPro" id="IPR042197">
    <property type="entry name" value="Apaf_helical"/>
</dbReference>
<reference evidence="9" key="1">
    <citation type="submission" date="2016-06" db="EMBL/GenBank/DDBJ databases">
        <title>Parallel loss of symbiosis genes in relatives of nitrogen-fixing non-legume Parasponia.</title>
        <authorList>
            <person name="Van Velzen R."/>
            <person name="Holmer R."/>
            <person name="Bu F."/>
            <person name="Rutten L."/>
            <person name="Van Zeijl A."/>
            <person name="Liu W."/>
            <person name="Santuari L."/>
            <person name="Cao Q."/>
            <person name="Sharma T."/>
            <person name="Shen D."/>
            <person name="Roswanjaya Y."/>
            <person name="Wardhani T."/>
            <person name="Kalhor M.S."/>
            <person name="Jansen J."/>
            <person name="Van den Hoogen J."/>
            <person name="Gungor B."/>
            <person name="Hartog M."/>
            <person name="Hontelez J."/>
            <person name="Verver J."/>
            <person name="Yang W.-C."/>
            <person name="Schijlen E."/>
            <person name="Repin R."/>
            <person name="Schilthuizen M."/>
            <person name="Schranz E."/>
            <person name="Heidstra R."/>
            <person name="Miyata K."/>
            <person name="Fedorova E."/>
            <person name="Kohlen W."/>
            <person name="Bisseling T."/>
            <person name="Smit S."/>
            <person name="Geurts R."/>
        </authorList>
    </citation>
    <scope>NUCLEOTIDE SEQUENCE [LARGE SCALE GENOMIC DNA]</scope>
    <source>
        <strain evidence="9">cv. RG33-2</strain>
    </source>
</reference>
<evidence type="ECO:0000259" key="7">
    <source>
        <dbReference type="Pfam" id="PF23598"/>
    </source>
</evidence>
<dbReference type="AlphaFoldDB" id="A0A2P5FAC2"/>
<dbReference type="Gene3D" id="1.10.8.430">
    <property type="entry name" value="Helical domain of apoptotic protease-activating factors"/>
    <property type="match status" value="1"/>
</dbReference>
<dbReference type="STRING" id="63057.A0A2P5FAC2"/>
<dbReference type="CDD" id="cd14798">
    <property type="entry name" value="RX-CC_like"/>
    <property type="match status" value="1"/>
</dbReference>